<keyword evidence="4" id="KW-1185">Reference proteome</keyword>
<evidence type="ECO:0000256" key="2">
    <source>
        <dbReference type="SAM" id="Phobius"/>
    </source>
</evidence>
<feature type="region of interest" description="Disordered" evidence="1">
    <location>
        <begin position="284"/>
        <end position="323"/>
    </location>
</feature>
<dbReference type="OrthoDB" id="5148094at2759"/>
<gene>
    <name evidence="3" type="ORF">ISN44_As07g011090</name>
</gene>
<comment type="caution">
    <text evidence="3">The sequence shown here is derived from an EMBL/GenBank/DDBJ whole genome shotgun (WGS) entry which is preliminary data.</text>
</comment>
<accession>A0A8T2BV26</accession>
<keyword evidence="2" id="KW-0472">Membrane</keyword>
<feature type="compositionally biased region" description="Basic and acidic residues" evidence="1">
    <location>
        <begin position="306"/>
        <end position="323"/>
    </location>
</feature>
<dbReference type="AlphaFoldDB" id="A0A8T2BV26"/>
<dbReference type="Proteomes" id="UP000694251">
    <property type="component" value="Chromosome 7"/>
</dbReference>
<keyword evidence="2" id="KW-0812">Transmembrane</keyword>
<evidence type="ECO:0000313" key="3">
    <source>
        <dbReference type="EMBL" id="KAG7588784.1"/>
    </source>
</evidence>
<dbReference type="EMBL" id="JAEFBJ010000007">
    <property type="protein sequence ID" value="KAG7588784.1"/>
    <property type="molecule type" value="Genomic_DNA"/>
</dbReference>
<keyword evidence="2" id="KW-1133">Transmembrane helix</keyword>
<reference evidence="3 4" key="1">
    <citation type="submission" date="2020-12" db="EMBL/GenBank/DDBJ databases">
        <title>Concerted genomic and epigenomic changes stabilize Arabidopsis allopolyploids.</title>
        <authorList>
            <person name="Chen Z."/>
        </authorList>
    </citation>
    <scope>NUCLEOTIDE SEQUENCE [LARGE SCALE GENOMIC DNA]</scope>
    <source>
        <strain evidence="3">As9502</strain>
        <tissue evidence="3">Leaf</tissue>
    </source>
</reference>
<organism evidence="3 4">
    <name type="scientific">Arabidopsis suecica</name>
    <name type="common">Swedish thale-cress</name>
    <name type="synonym">Cardaminopsis suecica</name>
    <dbReference type="NCBI Taxonomy" id="45249"/>
    <lineage>
        <taxon>Eukaryota</taxon>
        <taxon>Viridiplantae</taxon>
        <taxon>Streptophyta</taxon>
        <taxon>Embryophyta</taxon>
        <taxon>Tracheophyta</taxon>
        <taxon>Spermatophyta</taxon>
        <taxon>Magnoliopsida</taxon>
        <taxon>eudicotyledons</taxon>
        <taxon>Gunneridae</taxon>
        <taxon>Pentapetalae</taxon>
        <taxon>rosids</taxon>
        <taxon>malvids</taxon>
        <taxon>Brassicales</taxon>
        <taxon>Brassicaceae</taxon>
        <taxon>Camelineae</taxon>
        <taxon>Arabidopsis</taxon>
    </lineage>
</organism>
<name>A0A8T2BV26_ARASU</name>
<proteinExistence type="predicted"/>
<evidence type="ECO:0000256" key="1">
    <source>
        <dbReference type="SAM" id="MobiDB-lite"/>
    </source>
</evidence>
<sequence>MLLGRCVVPVYQVSVGPALNELCLRFQAADVANALYGVYSKDVRVRMACLNAVKCFPAFSKCSLPQNVDPEKLQQEHWLMLFMKARYHSRSLHFLNYYFVCVDLLAVLTLLQLLLFLVVHPSWNVRKTAYNSDMNIFLATSQLATTLLDATLLDKSFILEPDNPVDHQAPFVPSVEVLVKALIVISSTSVSGPPSSWIVQIAKVSQNLWFLSTNGERVCKSLLGPMGLMSTKTPEQEGGRIFLVHHDISGTRGYIHSIFQTLEGMLLSEQAIYVAQTIGAKYTKQEPSSNHSLKKGVASREAANSGRRDTAKLAKKADKGKTAKELMLKEEASTRGNFHRIQKSLLLEA</sequence>
<feature type="transmembrane region" description="Helical" evidence="2">
    <location>
        <begin position="94"/>
        <end position="119"/>
    </location>
</feature>
<evidence type="ECO:0000313" key="4">
    <source>
        <dbReference type="Proteomes" id="UP000694251"/>
    </source>
</evidence>
<protein>
    <submittedName>
        <fullName evidence="3">Uncharacterized protein</fullName>
    </submittedName>
</protein>